<organism evidence="8 9">
    <name type="scientific">Muraenolepis orangiensis</name>
    <name type="common">Patagonian moray cod</name>
    <dbReference type="NCBI Taxonomy" id="630683"/>
    <lineage>
        <taxon>Eukaryota</taxon>
        <taxon>Metazoa</taxon>
        <taxon>Chordata</taxon>
        <taxon>Craniata</taxon>
        <taxon>Vertebrata</taxon>
        <taxon>Euteleostomi</taxon>
        <taxon>Actinopterygii</taxon>
        <taxon>Neopterygii</taxon>
        <taxon>Teleostei</taxon>
        <taxon>Neoteleostei</taxon>
        <taxon>Acanthomorphata</taxon>
        <taxon>Zeiogadaria</taxon>
        <taxon>Gadariae</taxon>
        <taxon>Gadiformes</taxon>
        <taxon>Muraenolepidoidei</taxon>
        <taxon>Muraenolepididae</taxon>
        <taxon>Muraenolepis</taxon>
    </lineage>
</organism>
<evidence type="ECO:0008006" key="10">
    <source>
        <dbReference type="Google" id="ProtNLM"/>
    </source>
</evidence>
<dbReference type="AlphaFoldDB" id="A0A9Q0EBS1"/>
<dbReference type="Pfam" id="PF01150">
    <property type="entry name" value="GDA1_CD39"/>
    <property type="match status" value="1"/>
</dbReference>
<dbReference type="PROSITE" id="PS01238">
    <property type="entry name" value="GDA1_CD39_NTPASE"/>
    <property type="match status" value="1"/>
</dbReference>
<feature type="compositionally biased region" description="Pro residues" evidence="6">
    <location>
        <begin position="250"/>
        <end position="264"/>
    </location>
</feature>
<keyword evidence="7" id="KW-0812">Transmembrane</keyword>
<feature type="region of interest" description="Disordered" evidence="6">
    <location>
        <begin position="238"/>
        <end position="266"/>
    </location>
</feature>
<feature type="binding site" evidence="4">
    <location>
        <begin position="152"/>
        <end position="156"/>
    </location>
    <ligand>
        <name>ATP</name>
        <dbReference type="ChEBI" id="CHEBI:30616"/>
    </ligand>
</feature>
<feature type="transmembrane region" description="Helical" evidence="7">
    <location>
        <begin position="424"/>
        <end position="445"/>
    </location>
</feature>
<evidence type="ECO:0000256" key="2">
    <source>
        <dbReference type="ARBA" id="ARBA00022801"/>
    </source>
</evidence>
<comment type="similarity">
    <text evidence="1 5">Belongs to the GDA1/CD39 NTPase family.</text>
</comment>
<keyword evidence="4" id="KW-0067">ATP-binding</keyword>
<proteinExistence type="inferred from homology"/>
<reference evidence="8" key="1">
    <citation type="submission" date="2022-07" db="EMBL/GenBank/DDBJ databases">
        <title>Chromosome-level genome of Muraenolepis orangiensis.</title>
        <authorList>
            <person name="Kim J."/>
        </authorList>
    </citation>
    <scope>NUCLEOTIDE SEQUENCE</scope>
    <source>
        <strain evidence="8">KU_S4_2022</strain>
        <tissue evidence="8">Muscle</tissue>
    </source>
</reference>
<feature type="active site" description="Proton acceptor" evidence="3">
    <location>
        <position position="113"/>
    </location>
</feature>
<dbReference type="GO" id="GO:0017111">
    <property type="term" value="F:ribonucleoside triphosphate phosphatase activity"/>
    <property type="evidence" value="ECO:0007669"/>
    <property type="project" value="TreeGrafter"/>
</dbReference>
<keyword evidence="7" id="KW-0472">Membrane</keyword>
<keyword evidence="2 5" id="KW-0378">Hydrolase</keyword>
<gene>
    <name evidence="8" type="ORF">NHX12_027098</name>
</gene>
<dbReference type="GO" id="GO:0004382">
    <property type="term" value="F:GDP phosphatase activity"/>
    <property type="evidence" value="ECO:0007669"/>
    <property type="project" value="TreeGrafter"/>
</dbReference>
<dbReference type="EMBL" id="JANIIK010000043">
    <property type="protein sequence ID" value="KAJ3605047.1"/>
    <property type="molecule type" value="Genomic_DNA"/>
</dbReference>
<name>A0A9Q0EBS1_9TELE</name>
<keyword evidence="4" id="KW-0547">Nucleotide-binding</keyword>
<keyword evidence="7" id="KW-1133">Transmembrane helix</keyword>
<sequence length="468" mass="50683">MYIYKWPADKQNGTGVVTQHRECHVKGGGISSYVGQSGAAGRSLEPCLEKAVTDIPKARHHLTPIYLGATAGMRLLDLSDPNASSQILQEVGQKIQSYPFSFNGAAILSGREEGAYGWVTVNYLLDNLIKYGFMGRWLSPDRPTMGALDLGGASTQITFVTEERVEDQRNVMPLRLYGHDYALYTHSFLCYGRDQALKKLLAHLVKSQSYGQQSGLVVSNPCYPVGYEVTMPMSQVFDSSCTRDSRPGPHGSPPPDGPDSPGNPPGVLAAEVRVRGTGHYDQCLANVSQIFSFSQCPFSQCSFNQAFSAFYYTHSFLEKTTGISVSTPSELDQAAKAVCQMTFDELLALAPEQKVRLQNYCGTASFIRELLLRGYGFNRTSFPRVSFQKKAGGTSVGWALGYMLALSSLLPAEDAPLMKTLSQGAWAGLLSIFVLLLVVTLGFTLKAVIMKRRGGGGGGGGRGGETTI</sequence>
<evidence type="ECO:0000256" key="1">
    <source>
        <dbReference type="ARBA" id="ARBA00009283"/>
    </source>
</evidence>
<evidence type="ECO:0000256" key="7">
    <source>
        <dbReference type="SAM" id="Phobius"/>
    </source>
</evidence>
<dbReference type="Gene3D" id="3.30.420.150">
    <property type="entry name" value="Exopolyphosphatase. Domain 2"/>
    <property type="match status" value="1"/>
</dbReference>
<evidence type="ECO:0000313" key="8">
    <source>
        <dbReference type="EMBL" id="KAJ3605047.1"/>
    </source>
</evidence>
<dbReference type="GO" id="GO:0005524">
    <property type="term" value="F:ATP binding"/>
    <property type="evidence" value="ECO:0007669"/>
    <property type="project" value="UniProtKB-KW"/>
</dbReference>
<evidence type="ECO:0000256" key="5">
    <source>
        <dbReference type="RuleBase" id="RU003833"/>
    </source>
</evidence>
<evidence type="ECO:0000256" key="6">
    <source>
        <dbReference type="SAM" id="MobiDB-lite"/>
    </source>
</evidence>
<protein>
    <recommendedName>
        <fullName evidence="10">Ectonucleoside triphosphate diphosphohydrolase 2</fullName>
    </recommendedName>
</protein>
<dbReference type="InterPro" id="IPR000407">
    <property type="entry name" value="GDA1_CD39_NTPase"/>
</dbReference>
<evidence type="ECO:0000256" key="3">
    <source>
        <dbReference type="PIRSR" id="PIRSR600407-1"/>
    </source>
</evidence>
<keyword evidence="9" id="KW-1185">Reference proteome</keyword>
<evidence type="ECO:0000313" key="9">
    <source>
        <dbReference type="Proteomes" id="UP001148018"/>
    </source>
</evidence>
<dbReference type="OrthoDB" id="6372431at2759"/>
<dbReference type="Proteomes" id="UP001148018">
    <property type="component" value="Unassembled WGS sequence"/>
</dbReference>
<accession>A0A9Q0EBS1</accession>
<dbReference type="GO" id="GO:0005886">
    <property type="term" value="C:plasma membrane"/>
    <property type="evidence" value="ECO:0007669"/>
    <property type="project" value="TreeGrafter"/>
</dbReference>
<dbReference type="GO" id="GO:0045134">
    <property type="term" value="F:UDP phosphatase activity"/>
    <property type="evidence" value="ECO:0007669"/>
    <property type="project" value="TreeGrafter"/>
</dbReference>
<comment type="caution">
    <text evidence="8">The sequence shown here is derived from an EMBL/GenBank/DDBJ whole genome shotgun (WGS) entry which is preliminary data.</text>
</comment>
<dbReference type="Gene3D" id="3.30.420.40">
    <property type="match status" value="1"/>
</dbReference>
<evidence type="ECO:0000256" key="4">
    <source>
        <dbReference type="PIRSR" id="PIRSR600407-2"/>
    </source>
</evidence>
<dbReference type="GO" id="GO:0009134">
    <property type="term" value="P:nucleoside diphosphate catabolic process"/>
    <property type="evidence" value="ECO:0007669"/>
    <property type="project" value="TreeGrafter"/>
</dbReference>
<dbReference type="PANTHER" id="PTHR11782:SF33">
    <property type="entry name" value="ECTONUCLEOSIDE TRIPHOSPHATE DIPHOSPHOHYDROLASE 2"/>
    <property type="match status" value="1"/>
</dbReference>
<dbReference type="PANTHER" id="PTHR11782">
    <property type="entry name" value="ADENOSINE/GUANOSINE DIPHOSPHATASE"/>
    <property type="match status" value="1"/>
</dbReference>